<dbReference type="PROSITE" id="PS51257">
    <property type="entry name" value="PROKAR_LIPOPROTEIN"/>
    <property type="match status" value="1"/>
</dbReference>
<dbReference type="CDD" id="cd13585">
    <property type="entry name" value="PBP2_TMBP_like"/>
    <property type="match status" value="1"/>
</dbReference>
<feature type="region of interest" description="Disordered" evidence="6">
    <location>
        <begin position="441"/>
        <end position="462"/>
    </location>
</feature>
<dbReference type="PANTHER" id="PTHR43649">
    <property type="entry name" value="ARABINOSE-BINDING PROTEIN-RELATED"/>
    <property type="match status" value="1"/>
</dbReference>
<keyword evidence="9" id="KW-1185">Reference proteome</keyword>
<feature type="chain" id="PRO_5045644906" evidence="7">
    <location>
        <begin position="23"/>
        <end position="462"/>
    </location>
</feature>
<dbReference type="Pfam" id="PF01547">
    <property type="entry name" value="SBP_bac_1"/>
    <property type="match status" value="1"/>
</dbReference>
<evidence type="ECO:0000256" key="7">
    <source>
        <dbReference type="SAM" id="SignalP"/>
    </source>
</evidence>
<keyword evidence="3" id="KW-0472">Membrane</keyword>
<dbReference type="RefSeq" id="WP_127488572.1">
    <property type="nucleotide sequence ID" value="NZ_JAUMKJ010000088.1"/>
</dbReference>
<dbReference type="InterPro" id="IPR006059">
    <property type="entry name" value="SBP"/>
</dbReference>
<evidence type="ECO:0000256" key="6">
    <source>
        <dbReference type="SAM" id="MobiDB-lite"/>
    </source>
</evidence>
<evidence type="ECO:0000256" key="3">
    <source>
        <dbReference type="ARBA" id="ARBA00023136"/>
    </source>
</evidence>
<evidence type="ECO:0000313" key="8">
    <source>
        <dbReference type="EMBL" id="MDO3681953.1"/>
    </source>
</evidence>
<organism evidence="8 9">
    <name type="scientific">Paenibacillus ehimensis</name>
    <dbReference type="NCBI Taxonomy" id="79264"/>
    <lineage>
        <taxon>Bacteria</taxon>
        <taxon>Bacillati</taxon>
        <taxon>Bacillota</taxon>
        <taxon>Bacilli</taxon>
        <taxon>Bacillales</taxon>
        <taxon>Paenibacillaceae</taxon>
        <taxon>Paenibacillus</taxon>
    </lineage>
</organism>
<protein>
    <submittedName>
        <fullName evidence="8">Sugar ABC transporter substrate-binding protein</fullName>
    </submittedName>
</protein>
<dbReference type="PANTHER" id="PTHR43649:SF33">
    <property type="entry name" value="POLYGALACTURONAN_RHAMNOGALACTURONAN-BINDING PROTEIN YTCQ"/>
    <property type="match status" value="1"/>
</dbReference>
<dbReference type="InterPro" id="IPR050490">
    <property type="entry name" value="Bact_solute-bd_prot1"/>
</dbReference>
<sequence>MNKKVYIPAVSALLALSLGACSAQPEKPSASSSGNQDAKKTKLTYWTNDRSDADYIKQVIAKFNETNKDNLEVELNVMADNYDQSVDIAFASKQAPDILRVDFNKVVPWVKKGYLAPLDAYLSDDMKKKFASTLVEEKNIYEGKIYSLPNVGQIWRLIYNVDLFEKAGIKEPPKTLQELVATAKKLTEAGKSTGAYGFAGNFKSATAIDRVAYPIASLSGTDVVEGYNLKTGQYDFGAYKEIVQALRQMKQDGSMMPGAEGLDIDPLRAQFAQGKIGMYINHSSEPAVYKSQFPAQVKWAAAQVPTIDGTVKGAALVNGGAYLSISQDSQNKDKAWKFLEYMYSDEVQSGYQENGYGVSILPHVTSTAKKANIPGIEYFNPTKYDAIYPAAPTFTVEGKVEGMKKSDTLTKYLMQGGDLDQVINDLNTRYNAALEKVRAAGDTKSKGDPAFESAKLQGTLAK</sequence>
<evidence type="ECO:0000256" key="2">
    <source>
        <dbReference type="ARBA" id="ARBA00022729"/>
    </source>
</evidence>
<keyword evidence="5" id="KW-0449">Lipoprotein</keyword>
<reference evidence="8" key="1">
    <citation type="submission" date="2023-07" db="EMBL/GenBank/DDBJ databases">
        <authorList>
            <person name="Aktuganov G."/>
            <person name="Boyko T."/>
            <person name="Delegan Y."/>
            <person name="Galimzianova N."/>
            <person name="Gilvanova E."/>
            <person name="Korobov V."/>
            <person name="Kuzmina L."/>
            <person name="Melentiev A."/>
            <person name="Milman P."/>
            <person name="Ryabova A."/>
            <person name="Stupak E."/>
            <person name="Yasakov T."/>
            <person name="Zharikova N."/>
            <person name="Zhurenko E."/>
        </authorList>
    </citation>
    <scope>NUCLEOTIDE SEQUENCE</scope>
    <source>
        <strain evidence="8">IB-739</strain>
    </source>
</reference>
<gene>
    <name evidence="8" type="ORF">Q3C12_33705</name>
</gene>
<keyword evidence="2 7" id="KW-0732">Signal</keyword>
<name>A0ABT8VLV3_9BACL</name>
<evidence type="ECO:0000256" key="5">
    <source>
        <dbReference type="ARBA" id="ARBA00023288"/>
    </source>
</evidence>
<feature type="signal peptide" evidence="7">
    <location>
        <begin position="1"/>
        <end position="22"/>
    </location>
</feature>
<proteinExistence type="predicted"/>
<evidence type="ECO:0000256" key="4">
    <source>
        <dbReference type="ARBA" id="ARBA00023139"/>
    </source>
</evidence>
<keyword evidence="4" id="KW-0564">Palmitate</keyword>
<dbReference type="Proteomes" id="UP001168883">
    <property type="component" value="Unassembled WGS sequence"/>
</dbReference>
<dbReference type="EMBL" id="JAUMKJ010000088">
    <property type="protein sequence ID" value="MDO3681953.1"/>
    <property type="molecule type" value="Genomic_DNA"/>
</dbReference>
<comment type="caution">
    <text evidence="8">The sequence shown here is derived from an EMBL/GenBank/DDBJ whole genome shotgun (WGS) entry which is preliminary data.</text>
</comment>
<dbReference type="Gene3D" id="3.40.190.10">
    <property type="entry name" value="Periplasmic binding protein-like II"/>
    <property type="match status" value="1"/>
</dbReference>
<keyword evidence="1" id="KW-1003">Cell membrane</keyword>
<evidence type="ECO:0000256" key="1">
    <source>
        <dbReference type="ARBA" id="ARBA00022475"/>
    </source>
</evidence>
<dbReference type="SUPFAM" id="SSF53850">
    <property type="entry name" value="Periplasmic binding protein-like II"/>
    <property type="match status" value="1"/>
</dbReference>
<accession>A0ABT8VLV3</accession>
<evidence type="ECO:0000313" key="9">
    <source>
        <dbReference type="Proteomes" id="UP001168883"/>
    </source>
</evidence>